<feature type="chain" id="PRO_5042225118" evidence="2">
    <location>
        <begin position="23"/>
        <end position="481"/>
    </location>
</feature>
<dbReference type="EMBL" id="JARJCN010000003">
    <property type="protein sequence ID" value="KAJ7102571.1"/>
    <property type="molecule type" value="Genomic_DNA"/>
</dbReference>
<evidence type="ECO:0000256" key="1">
    <source>
        <dbReference type="SAM" id="MobiDB-lite"/>
    </source>
</evidence>
<feature type="region of interest" description="Disordered" evidence="1">
    <location>
        <begin position="28"/>
        <end position="48"/>
    </location>
</feature>
<sequence>MAQRATAVALFLLVSLAIVSHAAPLRHNRRAASRASTTSSTSTSAASLPSASAPALNWAAYGNGTTGSALHQLLVRIAPDAPQRWATALITSTQIGSDNPAGSNADLYTAADALDFPATSAGSVGRGWVETYIEFLLEAGVHNTTAENELLTLQNETTKAWAMAQEKLVRAYMAAHPGNVTSVGVNVAGTQKIDAVTLGPMIEWAWQGGDAHCVGNSTGNCKFDSDEPYTEADYKNFQNATAAYASLQTWKEGYDTLTQMQLEGYQLKTLFPTLGIFNLSMDVGGSGSFTQYAPSWSATIIGFAKKDVVGDGMAVLESNLDDASGEATSNSTGGVPGLLGRKAEAAPRFSALQALAPHIDPPKNVAPGPVRLMMVDSVAANAAAASSSDPLNQPLAPDQTFMLLNLQEGAWADKRAKYISAARQSNPAVVDKYFGPAGSGAGLIGRRWTHLVLRTSFRRVGNSTQVNMVELFGKVYGVVPV</sequence>
<evidence type="ECO:0000256" key="2">
    <source>
        <dbReference type="SAM" id="SignalP"/>
    </source>
</evidence>
<comment type="caution">
    <text evidence="3">The sequence shown here is derived from an EMBL/GenBank/DDBJ whole genome shotgun (WGS) entry which is preliminary data.</text>
</comment>
<dbReference type="AlphaFoldDB" id="A0AAD6UGJ6"/>
<feature type="signal peptide" evidence="2">
    <location>
        <begin position="1"/>
        <end position="22"/>
    </location>
</feature>
<keyword evidence="4" id="KW-1185">Reference proteome</keyword>
<organism evidence="3 4">
    <name type="scientific">Mycena belliarum</name>
    <dbReference type="NCBI Taxonomy" id="1033014"/>
    <lineage>
        <taxon>Eukaryota</taxon>
        <taxon>Fungi</taxon>
        <taxon>Dikarya</taxon>
        <taxon>Basidiomycota</taxon>
        <taxon>Agaricomycotina</taxon>
        <taxon>Agaricomycetes</taxon>
        <taxon>Agaricomycetidae</taxon>
        <taxon>Agaricales</taxon>
        <taxon>Marasmiineae</taxon>
        <taxon>Mycenaceae</taxon>
        <taxon>Mycena</taxon>
    </lineage>
</organism>
<dbReference type="Proteomes" id="UP001222325">
    <property type="component" value="Unassembled WGS sequence"/>
</dbReference>
<feature type="compositionally biased region" description="Low complexity" evidence="1">
    <location>
        <begin position="33"/>
        <end position="48"/>
    </location>
</feature>
<protein>
    <submittedName>
        <fullName evidence="3">Uncharacterized protein</fullName>
    </submittedName>
</protein>
<name>A0AAD6UGJ6_9AGAR</name>
<proteinExistence type="predicted"/>
<keyword evidence="2" id="KW-0732">Signal</keyword>
<reference evidence="3" key="1">
    <citation type="submission" date="2023-03" db="EMBL/GenBank/DDBJ databases">
        <title>Massive genome expansion in bonnet fungi (Mycena s.s.) driven by repeated elements and novel gene families across ecological guilds.</title>
        <authorList>
            <consortium name="Lawrence Berkeley National Laboratory"/>
            <person name="Harder C.B."/>
            <person name="Miyauchi S."/>
            <person name="Viragh M."/>
            <person name="Kuo A."/>
            <person name="Thoen E."/>
            <person name="Andreopoulos B."/>
            <person name="Lu D."/>
            <person name="Skrede I."/>
            <person name="Drula E."/>
            <person name="Henrissat B."/>
            <person name="Morin E."/>
            <person name="Kohler A."/>
            <person name="Barry K."/>
            <person name="LaButti K."/>
            <person name="Morin E."/>
            <person name="Salamov A."/>
            <person name="Lipzen A."/>
            <person name="Mereny Z."/>
            <person name="Hegedus B."/>
            <person name="Baldrian P."/>
            <person name="Stursova M."/>
            <person name="Weitz H."/>
            <person name="Taylor A."/>
            <person name="Grigoriev I.V."/>
            <person name="Nagy L.G."/>
            <person name="Martin F."/>
            <person name="Kauserud H."/>
        </authorList>
    </citation>
    <scope>NUCLEOTIDE SEQUENCE</scope>
    <source>
        <strain evidence="3">CBHHK173m</strain>
    </source>
</reference>
<gene>
    <name evidence="3" type="ORF">B0H15DRAFT_796004</name>
</gene>
<evidence type="ECO:0000313" key="4">
    <source>
        <dbReference type="Proteomes" id="UP001222325"/>
    </source>
</evidence>
<evidence type="ECO:0000313" key="3">
    <source>
        <dbReference type="EMBL" id="KAJ7102571.1"/>
    </source>
</evidence>
<accession>A0AAD6UGJ6</accession>